<evidence type="ECO:0000313" key="1">
    <source>
        <dbReference type="EMBL" id="GIX77168.1"/>
    </source>
</evidence>
<protein>
    <submittedName>
        <fullName evidence="1">Uncharacterized protein</fullName>
    </submittedName>
</protein>
<comment type="caution">
    <text evidence="1">The sequence shown here is derived from an EMBL/GenBank/DDBJ whole genome shotgun (WGS) entry which is preliminary data.</text>
</comment>
<reference evidence="1 2" key="1">
    <citation type="submission" date="2021-06" db="EMBL/GenBank/DDBJ databases">
        <title>Caerostris extrusa draft genome.</title>
        <authorList>
            <person name="Kono N."/>
            <person name="Arakawa K."/>
        </authorList>
    </citation>
    <scope>NUCLEOTIDE SEQUENCE [LARGE SCALE GENOMIC DNA]</scope>
</reference>
<name>A0AAV4MY13_CAEEX</name>
<accession>A0AAV4MY13</accession>
<evidence type="ECO:0000313" key="2">
    <source>
        <dbReference type="Proteomes" id="UP001054945"/>
    </source>
</evidence>
<gene>
    <name evidence="1" type="ORF">CEXT_531831</name>
</gene>
<dbReference type="AlphaFoldDB" id="A0AAV4MY13"/>
<organism evidence="1 2">
    <name type="scientific">Caerostris extrusa</name>
    <name type="common">Bark spider</name>
    <name type="synonym">Caerostris bankana</name>
    <dbReference type="NCBI Taxonomy" id="172846"/>
    <lineage>
        <taxon>Eukaryota</taxon>
        <taxon>Metazoa</taxon>
        <taxon>Ecdysozoa</taxon>
        <taxon>Arthropoda</taxon>
        <taxon>Chelicerata</taxon>
        <taxon>Arachnida</taxon>
        <taxon>Araneae</taxon>
        <taxon>Araneomorphae</taxon>
        <taxon>Entelegynae</taxon>
        <taxon>Araneoidea</taxon>
        <taxon>Araneidae</taxon>
        <taxon>Caerostris</taxon>
    </lineage>
</organism>
<dbReference type="EMBL" id="BPLR01002727">
    <property type="protein sequence ID" value="GIX77168.1"/>
    <property type="molecule type" value="Genomic_DNA"/>
</dbReference>
<proteinExistence type="predicted"/>
<dbReference type="Proteomes" id="UP001054945">
    <property type="component" value="Unassembled WGS sequence"/>
</dbReference>
<sequence>MFINLETRRANAASNSTYKESILGETKPVLRKLSNVRTRANVFSHSRMFDDTRTLSLPCLIASPRATAITRLLFSIAIVCSEN</sequence>
<keyword evidence="2" id="KW-1185">Reference proteome</keyword>